<accession>A0A0L0CRN6</accession>
<protein>
    <submittedName>
        <fullName evidence="1">Uncharacterized protein</fullName>
    </submittedName>
</protein>
<gene>
    <name evidence="1" type="ORF">FF38_02595</name>
</gene>
<comment type="caution">
    <text evidence="1">The sequence shown here is derived from an EMBL/GenBank/DDBJ whole genome shotgun (WGS) entry which is preliminary data.</text>
</comment>
<dbReference type="Proteomes" id="UP000037069">
    <property type="component" value="Unassembled WGS sequence"/>
</dbReference>
<keyword evidence="2" id="KW-1185">Reference proteome</keyword>
<sequence length="172" mass="19569">MAVTNFNLKKIAAYIKVSKNKHPSFYVDNSNLSPSPFDINSIILHNKALATQSKLLAKLINLQHLFLSEINKTTNWQHLQANEYNQTKTLHLTITPLTTCLTTYLATNYTKLNKATRNSSTAFINYEYESNYKYYSDVYICMQIDGVKQNVSFNKWLGVAGVASDDDNDDVL</sequence>
<reference evidence="1 2" key="1">
    <citation type="journal article" date="2015" name="Nat. Commun.">
        <title>Lucilia cuprina genome unlocks parasitic fly biology to underpin future interventions.</title>
        <authorList>
            <person name="Anstead C.A."/>
            <person name="Korhonen P.K."/>
            <person name="Young N.D."/>
            <person name="Hall R.S."/>
            <person name="Jex A.R."/>
            <person name="Murali S.C."/>
            <person name="Hughes D.S."/>
            <person name="Lee S.F."/>
            <person name="Perry T."/>
            <person name="Stroehlein A.J."/>
            <person name="Ansell B.R."/>
            <person name="Breugelmans B."/>
            <person name="Hofmann A."/>
            <person name="Qu J."/>
            <person name="Dugan S."/>
            <person name="Lee S.L."/>
            <person name="Chao H."/>
            <person name="Dinh H."/>
            <person name="Han Y."/>
            <person name="Doddapaneni H.V."/>
            <person name="Worley K.C."/>
            <person name="Muzny D.M."/>
            <person name="Ioannidis P."/>
            <person name="Waterhouse R.M."/>
            <person name="Zdobnov E.M."/>
            <person name="James P.J."/>
            <person name="Bagnall N.H."/>
            <person name="Kotze A.C."/>
            <person name="Gibbs R.A."/>
            <person name="Richards S."/>
            <person name="Batterham P."/>
            <person name="Gasser R.B."/>
        </authorList>
    </citation>
    <scope>NUCLEOTIDE SEQUENCE [LARGE SCALE GENOMIC DNA]</scope>
    <source>
        <strain evidence="1 2">LS</strain>
        <tissue evidence="1">Full body</tissue>
    </source>
</reference>
<evidence type="ECO:0000313" key="2">
    <source>
        <dbReference type="Proteomes" id="UP000037069"/>
    </source>
</evidence>
<organism evidence="1 2">
    <name type="scientific">Lucilia cuprina</name>
    <name type="common">Green bottle fly</name>
    <name type="synonym">Australian sheep blowfly</name>
    <dbReference type="NCBI Taxonomy" id="7375"/>
    <lineage>
        <taxon>Eukaryota</taxon>
        <taxon>Metazoa</taxon>
        <taxon>Ecdysozoa</taxon>
        <taxon>Arthropoda</taxon>
        <taxon>Hexapoda</taxon>
        <taxon>Insecta</taxon>
        <taxon>Pterygota</taxon>
        <taxon>Neoptera</taxon>
        <taxon>Endopterygota</taxon>
        <taxon>Diptera</taxon>
        <taxon>Brachycera</taxon>
        <taxon>Muscomorpha</taxon>
        <taxon>Oestroidea</taxon>
        <taxon>Calliphoridae</taxon>
        <taxon>Luciliinae</taxon>
        <taxon>Lucilia</taxon>
    </lineage>
</organism>
<dbReference type="EMBL" id="JRES01000002">
    <property type="protein sequence ID" value="KNC34998.1"/>
    <property type="molecule type" value="Genomic_DNA"/>
</dbReference>
<dbReference type="AlphaFoldDB" id="A0A0L0CRN6"/>
<proteinExistence type="predicted"/>
<name>A0A0L0CRN6_LUCCU</name>
<evidence type="ECO:0000313" key="1">
    <source>
        <dbReference type="EMBL" id="KNC34998.1"/>
    </source>
</evidence>